<proteinExistence type="inferred from homology"/>
<dbReference type="PANTHER" id="PTHR43639">
    <property type="entry name" value="OXIDOREDUCTASE, SHORT-CHAIN DEHYDROGENASE/REDUCTASE FAMILY (AFU_ORTHOLOGUE AFUA_5G02870)"/>
    <property type="match status" value="1"/>
</dbReference>
<dbReference type="Proteomes" id="UP000655751">
    <property type="component" value="Unassembled WGS sequence"/>
</dbReference>
<dbReference type="PRINTS" id="PR00081">
    <property type="entry name" value="GDHRDH"/>
</dbReference>
<comment type="similarity">
    <text evidence="1">Belongs to the short-chain dehydrogenases/reductases (SDR) family.</text>
</comment>
<dbReference type="PANTHER" id="PTHR43639:SF1">
    <property type="entry name" value="SHORT-CHAIN DEHYDROGENASE_REDUCTASE FAMILY PROTEIN"/>
    <property type="match status" value="1"/>
</dbReference>
<reference evidence="4" key="1">
    <citation type="submission" date="2020-11" db="EMBL/GenBank/DDBJ databases">
        <title>Nocardia NEAU-351.nov., a novel actinomycete isolated from the cow dung.</title>
        <authorList>
            <person name="Zhang X."/>
        </authorList>
    </citation>
    <scope>NUCLEOTIDE SEQUENCE</scope>
    <source>
        <strain evidence="4">NEAU-351</strain>
    </source>
</reference>
<dbReference type="EMBL" id="JADMLG010000028">
    <property type="protein sequence ID" value="MBH0781712.1"/>
    <property type="molecule type" value="Genomic_DNA"/>
</dbReference>
<evidence type="ECO:0000256" key="1">
    <source>
        <dbReference type="ARBA" id="ARBA00006484"/>
    </source>
</evidence>
<feature type="region of interest" description="Disordered" evidence="3">
    <location>
        <begin position="1"/>
        <end position="22"/>
    </location>
</feature>
<protein>
    <submittedName>
        <fullName evidence="4">SDR family oxidoreductase</fullName>
    </submittedName>
</protein>
<dbReference type="InterPro" id="IPR036291">
    <property type="entry name" value="NAD(P)-bd_dom_sf"/>
</dbReference>
<name>A0A931IKI5_9NOCA</name>
<dbReference type="Gene3D" id="3.40.50.720">
    <property type="entry name" value="NAD(P)-binding Rossmann-like Domain"/>
    <property type="match status" value="1"/>
</dbReference>
<dbReference type="PRINTS" id="PR00080">
    <property type="entry name" value="SDRFAMILY"/>
</dbReference>
<evidence type="ECO:0000256" key="3">
    <source>
        <dbReference type="SAM" id="MobiDB-lite"/>
    </source>
</evidence>
<sequence>MGDHGWGPFSQPSAAPDEGCPVSPHRTYERLYNGPVSLSGKVAVVTGATSGIGRATARLLAARGARVVVSGRDVARGTDVVEEIRAGGGSADLVCAELRTAADARSLARAAENVAGPVDILVNNAAIAVFGATAVIEESDFDACYAINVKVPFFLVAAIAPGMAARGYGRIVNVSTMVAGFGTPGSAVYASSKAALELLTKSWAAEYGPHGVRVNAVAPGPTRTEGTVDHYGTARLEALGARAPARRVAEADEIAETIEFLIGERAGFVHGAILPVDGGRAAV</sequence>
<dbReference type="SUPFAM" id="SSF51735">
    <property type="entry name" value="NAD(P)-binding Rossmann-fold domains"/>
    <property type="match status" value="1"/>
</dbReference>
<dbReference type="GO" id="GO:0016491">
    <property type="term" value="F:oxidoreductase activity"/>
    <property type="evidence" value="ECO:0007669"/>
    <property type="project" value="UniProtKB-KW"/>
</dbReference>
<keyword evidence="5" id="KW-1185">Reference proteome</keyword>
<dbReference type="FunFam" id="3.40.50.720:FF:000084">
    <property type="entry name" value="Short-chain dehydrogenase reductase"/>
    <property type="match status" value="1"/>
</dbReference>
<dbReference type="AlphaFoldDB" id="A0A931IKI5"/>
<evidence type="ECO:0000313" key="4">
    <source>
        <dbReference type="EMBL" id="MBH0781712.1"/>
    </source>
</evidence>
<comment type="caution">
    <text evidence="4">The sequence shown here is derived from an EMBL/GenBank/DDBJ whole genome shotgun (WGS) entry which is preliminary data.</text>
</comment>
<gene>
    <name evidence="4" type="ORF">IT779_36105</name>
</gene>
<keyword evidence="2" id="KW-0560">Oxidoreductase</keyword>
<evidence type="ECO:0000256" key="2">
    <source>
        <dbReference type="ARBA" id="ARBA00023002"/>
    </source>
</evidence>
<organism evidence="4 5">
    <name type="scientific">Nocardia bovistercoris</name>
    <dbReference type="NCBI Taxonomy" id="2785916"/>
    <lineage>
        <taxon>Bacteria</taxon>
        <taxon>Bacillati</taxon>
        <taxon>Actinomycetota</taxon>
        <taxon>Actinomycetes</taxon>
        <taxon>Mycobacteriales</taxon>
        <taxon>Nocardiaceae</taxon>
        <taxon>Nocardia</taxon>
    </lineage>
</organism>
<accession>A0A931IKI5</accession>
<evidence type="ECO:0000313" key="5">
    <source>
        <dbReference type="Proteomes" id="UP000655751"/>
    </source>
</evidence>
<dbReference type="CDD" id="cd05233">
    <property type="entry name" value="SDR_c"/>
    <property type="match status" value="1"/>
</dbReference>
<dbReference type="Pfam" id="PF13561">
    <property type="entry name" value="adh_short_C2"/>
    <property type="match status" value="1"/>
</dbReference>
<dbReference type="InterPro" id="IPR002347">
    <property type="entry name" value="SDR_fam"/>
</dbReference>